<evidence type="ECO:0000313" key="2">
    <source>
        <dbReference type="Proteomes" id="UP001163603"/>
    </source>
</evidence>
<name>A0ACC0Z3M7_9ROSI</name>
<dbReference type="EMBL" id="CM047738">
    <property type="protein sequence ID" value="KAJ0045539.1"/>
    <property type="molecule type" value="Genomic_DNA"/>
</dbReference>
<organism evidence="1 2">
    <name type="scientific">Pistacia integerrima</name>
    <dbReference type="NCBI Taxonomy" id="434235"/>
    <lineage>
        <taxon>Eukaryota</taxon>
        <taxon>Viridiplantae</taxon>
        <taxon>Streptophyta</taxon>
        <taxon>Embryophyta</taxon>
        <taxon>Tracheophyta</taxon>
        <taxon>Spermatophyta</taxon>
        <taxon>Magnoliopsida</taxon>
        <taxon>eudicotyledons</taxon>
        <taxon>Gunneridae</taxon>
        <taxon>Pentapetalae</taxon>
        <taxon>rosids</taxon>
        <taxon>malvids</taxon>
        <taxon>Sapindales</taxon>
        <taxon>Anacardiaceae</taxon>
        <taxon>Pistacia</taxon>
    </lineage>
</organism>
<reference evidence="2" key="1">
    <citation type="journal article" date="2023" name="G3 (Bethesda)">
        <title>Genome assembly and association tests identify interacting loci associated with vigor, precocity, and sex in interspecific pistachio rootstocks.</title>
        <authorList>
            <person name="Palmer W."/>
            <person name="Jacygrad E."/>
            <person name="Sagayaradj S."/>
            <person name="Cavanaugh K."/>
            <person name="Han R."/>
            <person name="Bertier L."/>
            <person name="Beede B."/>
            <person name="Kafkas S."/>
            <person name="Golino D."/>
            <person name="Preece J."/>
            <person name="Michelmore R."/>
        </authorList>
    </citation>
    <scope>NUCLEOTIDE SEQUENCE [LARGE SCALE GENOMIC DNA]</scope>
</reference>
<proteinExistence type="predicted"/>
<comment type="caution">
    <text evidence="1">The sequence shown here is derived from an EMBL/GenBank/DDBJ whole genome shotgun (WGS) entry which is preliminary data.</text>
</comment>
<protein>
    <submittedName>
        <fullName evidence="1">Uncharacterized protein</fullName>
    </submittedName>
</protein>
<evidence type="ECO:0000313" key="1">
    <source>
        <dbReference type="EMBL" id="KAJ0045539.1"/>
    </source>
</evidence>
<accession>A0ACC0Z3M7</accession>
<dbReference type="Proteomes" id="UP001163603">
    <property type="component" value="Chromosome 3"/>
</dbReference>
<sequence>MSAGFNLCSEKNGDNEAYVEVILDIFEDSSVAIHSVEGEAVHEDPELCLMVNKALEKRPSSTSNTVGFALASFTKRLLGLTSPITKSQS</sequence>
<gene>
    <name evidence="1" type="ORF">Pint_05550</name>
</gene>
<keyword evidence="2" id="KW-1185">Reference proteome</keyword>